<reference evidence="1 2" key="1">
    <citation type="journal article" date="2011" name="Stand. Genomic Sci.">
        <title>Complete genome sequence of Haliscomenobacter hydrossis type strain (O).</title>
        <authorList>
            <consortium name="US DOE Joint Genome Institute (JGI-PGF)"/>
            <person name="Daligault H."/>
            <person name="Lapidus A."/>
            <person name="Zeytun A."/>
            <person name="Nolan M."/>
            <person name="Lucas S."/>
            <person name="Del Rio T.G."/>
            <person name="Tice H."/>
            <person name="Cheng J.F."/>
            <person name="Tapia R."/>
            <person name="Han C."/>
            <person name="Goodwin L."/>
            <person name="Pitluck S."/>
            <person name="Liolios K."/>
            <person name="Pagani I."/>
            <person name="Ivanova N."/>
            <person name="Huntemann M."/>
            <person name="Mavromatis K."/>
            <person name="Mikhailova N."/>
            <person name="Pati A."/>
            <person name="Chen A."/>
            <person name="Palaniappan K."/>
            <person name="Land M."/>
            <person name="Hauser L."/>
            <person name="Brambilla E.M."/>
            <person name="Rohde M."/>
            <person name="Verbarg S."/>
            <person name="Goker M."/>
            <person name="Bristow J."/>
            <person name="Eisen J.A."/>
            <person name="Markowitz V."/>
            <person name="Hugenholtz P."/>
            <person name="Kyrpides N.C."/>
            <person name="Klenk H.P."/>
            <person name="Woyke T."/>
        </authorList>
    </citation>
    <scope>NUCLEOTIDE SEQUENCE [LARGE SCALE GENOMIC DNA]</scope>
    <source>
        <strain evidence="2">ATCC 27775 / DSM 1100 / LMG 10767 / O</strain>
    </source>
</reference>
<dbReference type="EMBL" id="CP002691">
    <property type="protein sequence ID" value="AEE50266.1"/>
    <property type="molecule type" value="Genomic_DNA"/>
</dbReference>
<keyword evidence="2" id="KW-1185">Reference proteome</keyword>
<protein>
    <submittedName>
        <fullName evidence="1">Uncharacterized protein</fullName>
    </submittedName>
</protein>
<dbReference type="HOGENOM" id="CLU_147300_0_0_10"/>
<dbReference type="Proteomes" id="UP000008461">
    <property type="component" value="Chromosome"/>
</dbReference>
<accession>F4KWB6</accession>
<dbReference type="RefSeq" id="WP_013764815.1">
    <property type="nucleotide sequence ID" value="NC_015510.1"/>
</dbReference>
<reference key="2">
    <citation type="submission" date="2011-04" db="EMBL/GenBank/DDBJ databases">
        <title>Complete sequence of chromosome of Haliscomenobacter hydrossis DSM 1100.</title>
        <authorList>
            <consortium name="US DOE Joint Genome Institute (JGI-PGF)"/>
            <person name="Lucas S."/>
            <person name="Han J."/>
            <person name="Lapidus A."/>
            <person name="Bruce D."/>
            <person name="Goodwin L."/>
            <person name="Pitluck S."/>
            <person name="Peters L."/>
            <person name="Kyrpides N."/>
            <person name="Mavromatis K."/>
            <person name="Ivanova N."/>
            <person name="Ovchinnikova G."/>
            <person name="Pagani I."/>
            <person name="Daligault H."/>
            <person name="Detter J.C."/>
            <person name="Han C."/>
            <person name="Land M."/>
            <person name="Hauser L."/>
            <person name="Markowitz V."/>
            <person name="Cheng J.-F."/>
            <person name="Hugenholtz P."/>
            <person name="Woyke T."/>
            <person name="Wu D."/>
            <person name="Verbarg S."/>
            <person name="Frueling A."/>
            <person name="Brambilla E."/>
            <person name="Klenk H.-P."/>
            <person name="Eisen J.A."/>
        </authorList>
    </citation>
    <scope>NUCLEOTIDE SEQUENCE</scope>
    <source>
        <strain>DSM 1100</strain>
    </source>
</reference>
<evidence type="ECO:0000313" key="1">
    <source>
        <dbReference type="EMBL" id="AEE50266.1"/>
    </source>
</evidence>
<dbReference type="KEGG" id="hhy:Halhy_2391"/>
<evidence type="ECO:0000313" key="2">
    <source>
        <dbReference type="Proteomes" id="UP000008461"/>
    </source>
</evidence>
<gene>
    <name evidence="1" type="ordered locus">Halhy_2391</name>
</gene>
<dbReference type="STRING" id="760192.Halhy_2391"/>
<name>F4KWB6_HALH1</name>
<organism evidence="1 2">
    <name type="scientific">Haliscomenobacter hydrossis (strain ATCC 27775 / DSM 1100 / LMG 10767 / O)</name>
    <dbReference type="NCBI Taxonomy" id="760192"/>
    <lineage>
        <taxon>Bacteria</taxon>
        <taxon>Pseudomonadati</taxon>
        <taxon>Bacteroidota</taxon>
        <taxon>Saprospiria</taxon>
        <taxon>Saprospirales</taxon>
        <taxon>Haliscomenobacteraceae</taxon>
        <taxon>Haliscomenobacter</taxon>
    </lineage>
</organism>
<sequence length="141" mass="16745">MRDPFVVSSITWHEISGKIDPDNINLVEETLLENLNLRDYGDLMGIAFIYIVKPTGNEIHQEEFTYSRKKKELYIQIRLPYYEVQSASTNEVLHMMANKYLQTMQERLPKKKIPGFNWISFVEDVRNLFERKGWLQEVEAM</sequence>
<dbReference type="AlphaFoldDB" id="F4KWB6"/>
<proteinExistence type="predicted"/>